<feature type="region of interest" description="Disordered" evidence="1">
    <location>
        <begin position="79"/>
        <end position="101"/>
    </location>
</feature>
<name>A0A2U1UYS0_9PROT</name>
<accession>A0A2U1UYS0</accession>
<protein>
    <recommendedName>
        <fullName evidence="2">Transposase for insertion sequence element IS21-like C-terminal domain-containing protein</fullName>
    </recommendedName>
</protein>
<evidence type="ECO:0000313" key="4">
    <source>
        <dbReference type="Proteomes" id="UP000245048"/>
    </source>
</evidence>
<dbReference type="AlphaFoldDB" id="A0A2U1UYS0"/>
<dbReference type="RefSeq" id="WP_109518958.1">
    <property type="nucleotide sequence ID" value="NZ_JBHSCH010000047.1"/>
</dbReference>
<reference evidence="4" key="1">
    <citation type="submission" date="2017-10" db="EMBL/GenBank/DDBJ databases">
        <authorList>
            <person name="Toshchakov S.V."/>
            <person name="Goeva M.A."/>
        </authorList>
    </citation>
    <scope>NUCLEOTIDE SEQUENCE [LARGE SCALE GENOMIC DNA]</scope>
    <source>
        <strain evidence="4">JR1/69-1-13</strain>
    </source>
</reference>
<evidence type="ECO:0000259" key="2">
    <source>
        <dbReference type="Pfam" id="PF22483"/>
    </source>
</evidence>
<keyword evidence="4" id="KW-1185">Reference proteome</keyword>
<dbReference type="InterPro" id="IPR054353">
    <property type="entry name" value="IstA-like_C"/>
</dbReference>
<organism evidence="3 4">
    <name type="scientific">Teichococcus aestuarii</name>
    <dbReference type="NCBI Taxonomy" id="568898"/>
    <lineage>
        <taxon>Bacteria</taxon>
        <taxon>Pseudomonadati</taxon>
        <taxon>Pseudomonadota</taxon>
        <taxon>Alphaproteobacteria</taxon>
        <taxon>Acetobacterales</taxon>
        <taxon>Roseomonadaceae</taxon>
        <taxon>Roseomonas</taxon>
    </lineage>
</organism>
<sequence>MTLIQQHGKCGRTTIRAALTVDTNHYSVPWRLIGATVTIRVGDGLVRIHHAGGEVACHDQRLGRRERAVERAHLLGIVPDQRGPEQGSLPEAAPAGTQPAADLLRPLAEYEQVAGGGW</sequence>
<dbReference type="Proteomes" id="UP000245048">
    <property type="component" value="Unassembled WGS sequence"/>
</dbReference>
<evidence type="ECO:0000256" key="1">
    <source>
        <dbReference type="SAM" id="MobiDB-lite"/>
    </source>
</evidence>
<feature type="domain" description="Transposase for insertion sequence element IS21-like C-terminal" evidence="2">
    <location>
        <begin position="20"/>
        <end position="68"/>
    </location>
</feature>
<dbReference type="Pfam" id="PF22483">
    <property type="entry name" value="Mu-transpos_C_2"/>
    <property type="match status" value="1"/>
</dbReference>
<evidence type="ECO:0000313" key="3">
    <source>
        <dbReference type="EMBL" id="PWC26808.1"/>
    </source>
</evidence>
<dbReference type="EMBL" id="PDOA01000024">
    <property type="protein sequence ID" value="PWC26808.1"/>
    <property type="molecule type" value="Genomic_DNA"/>
</dbReference>
<proteinExistence type="predicted"/>
<comment type="caution">
    <text evidence="3">The sequence shown here is derived from an EMBL/GenBank/DDBJ whole genome shotgun (WGS) entry which is preliminary data.</text>
</comment>
<dbReference type="OrthoDB" id="2065409at2"/>
<gene>
    <name evidence="3" type="ORF">CR165_21345</name>
</gene>